<dbReference type="Proteomes" id="UP001059836">
    <property type="component" value="Chromosome"/>
</dbReference>
<reference evidence="1" key="1">
    <citation type="journal article" date="2021" name="Nat. Microbiol.">
        <title>Cocultivation of an ultrasmall environmental parasitic bacterium with lytic ability against bacteria associated with wastewater foams.</title>
        <authorList>
            <person name="Batinovic S."/>
            <person name="Rose J.J.A."/>
            <person name="Ratcliffe J."/>
            <person name="Seviour R.J."/>
            <person name="Petrovski S."/>
        </authorList>
    </citation>
    <scope>NUCLEOTIDE SEQUENCE</scope>
    <source>
        <strain evidence="1">CON9</strain>
    </source>
</reference>
<protein>
    <submittedName>
        <fullName evidence="1">Uncharacterized protein</fullName>
    </submittedName>
</protein>
<name>A0ABX6IM72_9ACTN</name>
<gene>
    <name evidence="1" type="ORF">GII31_21070</name>
</gene>
<organism evidence="1 2">
    <name type="scientific">Gordonia pseudamarae</name>
    <dbReference type="NCBI Taxonomy" id="2831662"/>
    <lineage>
        <taxon>Bacteria</taxon>
        <taxon>Bacillati</taxon>
        <taxon>Actinomycetota</taxon>
        <taxon>Actinomycetes</taxon>
        <taxon>Mycobacteriales</taxon>
        <taxon>Gordoniaceae</taxon>
        <taxon>Gordonia</taxon>
    </lineage>
</organism>
<evidence type="ECO:0000313" key="1">
    <source>
        <dbReference type="EMBL" id="QHN37017.1"/>
    </source>
</evidence>
<evidence type="ECO:0000313" key="2">
    <source>
        <dbReference type="Proteomes" id="UP001059836"/>
    </source>
</evidence>
<sequence>MVEYPYADDIPEMTVKATHVFGSDDTPAAQFAPGVFVDANGVTWPWWRFEFRPQPSDLVITVPRDEIWSVWHVLGPAMPGD</sequence>
<keyword evidence="2" id="KW-1185">Reference proteome</keyword>
<proteinExistence type="predicted"/>
<dbReference type="EMBL" id="CP045809">
    <property type="protein sequence ID" value="QHN37017.1"/>
    <property type="molecule type" value="Genomic_DNA"/>
</dbReference>
<dbReference type="RefSeq" id="WP_213245284.1">
    <property type="nucleotide sequence ID" value="NZ_CP045806.1"/>
</dbReference>
<accession>A0ABX6IM72</accession>